<keyword evidence="3" id="KW-0804">Transcription</keyword>
<dbReference type="InterPro" id="IPR041347">
    <property type="entry name" value="MftR_C"/>
</dbReference>
<keyword evidence="2 4" id="KW-0238">DNA-binding</keyword>
<evidence type="ECO:0000313" key="6">
    <source>
        <dbReference type="EMBL" id="UZK58039.1"/>
    </source>
</evidence>
<proteinExistence type="predicted"/>
<evidence type="ECO:0000256" key="1">
    <source>
        <dbReference type="ARBA" id="ARBA00023015"/>
    </source>
</evidence>
<dbReference type="PRINTS" id="PR00455">
    <property type="entry name" value="HTHTETR"/>
</dbReference>
<protein>
    <submittedName>
        <fullName evidence="6">TetR/AcrR family transcriptional regulator</fullName>
    </submittedName>
</protein>
<feature type="DNA-binding region" description="H-T-H motif" evidence="4">
    <location>
        <begin position="32"/>
        <end position="51"/>
    </location>
</feature>
<dbReference type="Pfam" id="PF17754">
    <property type="entry name" value="TetR_C_14"/>
    <property type="match status" value="1"/>
</dbReference>
<accession>A0ABY6Q1Y8</accession>
<dbReference type="RefSeq" id="WP_265546566.1">
    <property type="nucleotide sequence ID" value="NZ_CP098740.1"/>
</dbReference>
<evidence type="ECO:0000256" key="4">
    <source>
        <dbReference type="PROSITE-ProRule" id="PRU00335"/>
    </source>
</evidence>
<dbReference type="InterPro" id="IPR050109">
    <property type="entry name" value="HTH-type_TetR-like_transc_reg"/>
</dbReference>
<dbReference type="Gene3D" id="1.10.10.60">
    <property type="entry name" value="Homeodomain-like"/>
    <property type="match status" value="1"/>
</dbReference>
<dbReference type="SUPFAM" id="SSF46689">
    <property type="entry name" value="Homeodomain-like"/>
    <property type="match status" value="1"/>
</dbReference>
<keyword evidence="7" id="KW-1185">Reference proteome</keyword>
<evidence type="ECO:0000313" key="7">
    <source>
        <dbReference type="Proteomes" id="UP001164963"/>
    </source>
</evidence>
<reference evidence="6" key="1">
    <citation type="journal article" date="2022" name="Front. Microbiol.">
        <title>Mirubactin C rescues the lethal effect of cell wall biosynthesis mutations in Bacillus subtilis.</title>
        <authorList>
            <person name="Kepplinger B."/>
            <person name="Wen X."/>
            <person name="Tyler A.R."/>
            <person name="Kim B.Y."/>
            <person name="Brown J."/>
            <person name="Banks P."/>
            <person name="Dashti Y."/>
            <person name="Mackenzie E.S."/>
            <person name="Wills C."/>
            <person name="Kawai Y."/>
            <person name="Waldron K.J."/>
            <person name="Allenby N.E.E."/>
            <person name="Wu L.J."/>
            <person name="Hall M.J."/>
            <person name="Errington J."/>
        </authorList>
    </citation>
    <scope>NUCLEOTIDE SEQUENCE</scope>
    <source>
        <strain evidence="6">MDA8-470</strain>
    </source>
</reference>
<evidence type="ECO:0000259" key="5">
    <source>
        <dbReference type="PROSITE" id="PS50977"/>
    </source>
</evidence>
<dbReference type="PANTHER" id="PTHR30055">
    <property type="entry name" value="HTH-TYPE TRANSCRIPTIONAL REGULATOR RUTR"/>
    <property type="match status" value="1"/>
</dbReference>
<dbReference type="PANTHER" id="PTHR30055:SF234">
    <property type="entry name" value="HTH-TYPE TRANSCRIPTIONAL REGULATOR BETI"/>
    <property type="match status" value="1"/>
</dbReference>
<feature type="domain" description="HTH tetR-type" evidence="5">
    <location>
        <begin position="9"/>
        <end position="69"/>
    </location>
</feature>
<dbReference type="Proteomes" id="UP001164963">
    <property type="component" value="Chromosome"/>
</dbReference>
<keyword evidence="1" id="KW-0805">Transcription regulation</keyword>
<name>A0ABY6Q1Y8_9ACTN</name>
<evidence type="ECO:0000256" key="3">
    <source>
        <dbReference type="ARBA" id="ARBA00023163"/>
    </source>
</evidence>
<evidence type="ECO:0000256" key="2">
    <source>
        <dbReference type="ARBA" id="ARBA00023125"/>
    </source>
</evidence>
<dbReference type="InterPro" id="IPR009057">
    <property type="entry name" value="Homeodomain-like_sf"/>
</dbReference>
<organism evidence="6 7">
    <name type="scientific">Streptomyces drozdowiczii</name>
    <dbReference type="NCBI Taxonomy" id="202862"/>
    <lineage>
        <taxon>Bacteria</taxon>
        <taxon>Bacillati</taxon>
        <taxon>Actinomycetota</taxon>
        <taxon>Actinomycetes</taxon>
        <taxon>Kitasatosporales</taxon>
        <taxon>Streptomycetaceae</taxon>
        <taxon>Streptomyces</taxon>
    </lineage>
</organism>
<dbReference type="Pfam" id="PF00440">
    <property type="entry name" value="TetR_N"/>
    <property type="match status" value="1"/>
</dbReference>
<dbReference type="PROSITE" id="PS50977">
    <property type="entry name" value="HTH_TETR_2"/>
    <property type="match status" value="1"/>
</dbReference>
<sequence>MGLREMKKLKVRQAIQRETLRLFEERGYRATTVEEIAAAAEVSTTTFYRYYSSKEDVILSGVYDRGPEAAASPDAHPLHFADGGLPEGGSLLAGLRVMLAGVRESGAFDEGRAELLTRLRMINRVPELRALNAQRTQEGLRELARLLAARDGTDPDAPEGYRTRVLAAAIGGAVAETLRFWVDQDGEPDLDDLFARTLDLLAPAVEQASR</sequence>
<dbReference type="Gene3D" id="1.10.357.10">
    <property type="entry name" value="Tetracycline Repressor, domain 2"/>
    <property type="match status" value="1"/>
</dbReference>
<dbReference type="EMBL" id="CP098740">
    <property type="protein sequence ID" value="UZK58039.1"/>
    <property type="molecule type" value="Genomic_DNA"/>
</dbReference>
<dbReference type="InterPro" id="IPR001647">
    <property type="entry name" value="HTH_TetR"/>
</dbReference>
<gene>
    <name evidence="6" type="ORF">NEH16_31715</name>
</gene>